<keyword evidence="3" id="KW-1185">Reference proteome</keyword>
<evidence type="ECO:0000313" key="2">
    <source>
        <dbReference type="EMBL" id="EQB07659.1"/>
    </source>
</evidence>
<dbReference type="Proteomes" id="UP000015527">
    <property type="component" value="Unassembled WGS sequence"/>
</dbReference>
<comment type="caution">
    <text evidence="2">The sequence shown here is derived from an EMBL/GenBank/DDBJ whole genome shotgun (WGS) entry which is preliminary data.</text>
</comment>
<protein>
    <submittedName>
        <fullName evidence="2">Uncharacterized protein</fullName>
    </submittedName>
</protein>
<sequence>MGQTEAELPIFRTQVDLRDKKQRRIINPKSIDAEKTGWNLRERRRFFLQGERCQNFSAIPHTRRISMIDKRNKNADQPSTRRKGKAGIFVVVLVLAIIAAIFIGYNIWHIQTAPVDGRGGTEQRKGLNADSPK</sequence>
<dbReference type="AlphaFoldDB" id="T0IDF4"/>
<evidence type="ECO:0000256" key="1">
    <source>
        <dbReference type="SAM" id="Phobius"/>
    </source>
</evidence>
<feature type="transmembrane region" description="Helical" evidence="1">
    <location>
        <begin position="86"/>
        <end position="108"/>
    </location>
</feature>
<keyword evidence="1" id="KW-0472">Membrane</keyword>
<name>T0IDF4_9SPHN</name>
<keyword evidence="1" id="KW-1133">Transmembrane helix</keyword>
<keyword evidence="1" id="KW-0812">Transmembrane</keyword>
<reference evidence="2 3" key="1">
    <citation type="journal article" date="2013" name="Genome Announc.">
        <title>Genome Sequence of Novosphingobium lindaniclasticum LE124T, Isolated from a Hexachlorocyclohexane Dumpsite.</title>
        <authorList>
            <person name="Saxena A."/>
            <person name="Nayyar N."/>
            <person name="Sangwan N."/>
            <person name="Kumari R."/>
            <person name="Khurana J.P."/>
            <person name="Lal R."/>
        </authorList>
    </citation>
    <scope>NUCLEOTIDE SEQUENCE [LARGE SCALE GENOMIC DNA]</scope>
    <source>
        <strain evidence="2 3">LE124</strain>
    </source>
</reference>
<proteinExistence type="predicted"/>
<organism evidence="2 3">
    <name type="scientific">Novosphingobium lindaniclasticum LE124</name>
    <dbReference type="NCBI Taxonomy" id="1096930"/>
    <lineage>
        <taxon>Bacteria</taxon>
        <taxon>Pseudomonadati</taxon>
        <taxon>Pseudomonadota</taxon>
        <taxon>Alphaproteobacteria</taxon>
        <taxon>Sphingomonadales</taxon>
        <taxon>Sphingomonadaceae</taxon>
        <taxon>Novosphingobium</taxon>
    </lineage>
</organism>
<dbReference type="RefSeq" id="WP_021236190.1">
    <property type="nucleotide sequence ID" value="NZ_ATHL01000153.1"/>
</dbReference>
<dbReference type="PATRIC" id="fig|1096930.3.peg.4457"/>
<dbReference type="EMBL" id="ATHL01000153">
    <property type="protein sequence ID" value="EQB07659.1"/>
    <property type="molecule type" value="Genomic_DNA"/>
</dbReference>
<evidence type="ECO:0000313" key="3">
    <source>
        <dbReference type="Proteomes" id="UP000015527"/>
    </source>
</evidence>
<accession>T0IDF4</accession>
<gene>
    <name evidence="2" type="ORF">L284_22635</name>
</gene>